<name>A0A0C3DJ54_9AGAM</name>
<protein>
    <submittedName>
        <fullName evidence="2">Uncharacterized protein</fullName>
    </submittedName>
</protein>
<dbReference type="InParanoid" id="A0A0C3DJ54"/>
<sequence length="76" mass="8368">MNLTPMAQLSSYRYSSASSRSEVLCDSVIISRCVVRCIRFSSVLLSITCAPHAEQSQMSLSGSSEDLLRWVHISAN</sequence>
<accession>A0A0C3DJ54</accession>
<keyword evidence="3" id="KW-1185">Reference proteome</keyword>
<evidence type="ECO:0000313" key="3">
    <source>
        <dbReference type="Proteomes" id="UP000053989"/>
    </source>
</evidence>
<gene>
    <name evidence="2" type="ORF">SCLCIDRAFT_1220400</name>
</gene>
<proteinExistence type="predicted"/>
<dbReference type="AlphaFoldDB" id="A0A0C3DJ54"/>
<organism evidence="2 3">
    <name type="scientific">Scleroderma citrinum Foug A</name>
    <dbReference type="NCBI Taxonomy" id="1036808"/>
    <lineage>
        <taxon>Eukaryota</taxon>
        <taxon>Fungi</taxon>
        <taxon>Dikarya</taxon>
        <taxon>Basidiomycota</taxon>
        <taxon>Agaricomycotina</taxon>
        <taxon>Agaricomycetes</taxon>
        <taxon>Agaricomycetidae</taxon>
        <taxon>Boletales</taxon>
        <taxon>Sclerodermatineae</taxon>
        <taxon>Sclerodermataceae</taxon>
        <taxon>Scleroderma</taxon>
    </lineage>
</organism>
<evidence type="ECO:0000313" key="2">
    <source>
        <dbReference type="EMBL" id="KIM56364.1"/>
    </source>
</evidence>
<reference evidence="2 3" key="1">
    <citation type="submission" date="2014-04" db="EMBL/GenBank/DDBJ databases">
        <authorList>
            <consortium name="DOE Joint Genome Institute"/>
            <person name="Kuo A."/>
            <person name="Kohler A."/>
            <person name="Nagy L.G."/>
            <person name="Floudas D."/>
            <person name="Copeland A."/>
            <person name="Barry K.W."/>
            <person name="Cichocki N."/>
            <person name="Veneault-Fourrey C."/>
            <person name="LaButti K."/>
            <person name="Lindquist E.A."/>
            <person name="Lipzen A."/>
            <person name="Lundell T."/>
            <person name="Morin E."/>
            <person name="Murat C."/>
            <person name="Sun H."/>
            <person name="Tunlid A."/>
            <person name="Henrissat B."/>
            <person name="Grigoriev I.V."/>
            <person name="Hibbett D.S."/>
            <person name="Martin F."/>
            <person name="Nordberg H.P."/>
            <person name="Cantor M.N."/>
            <person name="Hua S.X."/>
        </authorList>
    </citation>
    <scope>NUCLEOTIDE SEQUENCE [LARGE SCALE GENOMIC DNA]</scope>
    <source>
        <strain evidence="2 3">Foug A</strain>
    </source>
</reference>
<feature type="compositionally biased region" description="Low complexity" evidence="1">
    <location>
        <begin position="10"/>
        <end position="20"/>
    </location>
</feature>
<dbReference type="HOGENOM" id="CLU_2655873_0_0_1"/>
<dbReference type="Proteomes" id="UP000053989">
    <property type="component" value="Unassembled WGS sequence"/>
</dbReference>
<feature type="region of interest" description="Disordered" evidence="1">
    <location>
        <begin position="1"/>
        <end position="20"/>
    </location>
</feature>
<dbReference type="EMBL" id="KN822118">
    <property type="protein sequence ID" value="KIM56364.1"/>
    <property type="molecule type" value="Genomic_DNA"/>
</dbReference>
<reference evidence="3" key="2">
    <citation type="submission" date="2015-01" db="EMBL/GenBank/DDBJ databases">
        <title>Evolutionary Origins and Diversification of the Mycorrhizal Mutualists.</title>
        <authorList>
            <consortium name="DOE Joint Genome Institute"/>
            <consortium name="Mycorrhizal Genomics Consortium"/>
            <person name="Kohler A."/>
            <person name="Kuo A."/>
            <person name="Nagy L.G."/>
            <person name="Floudas D."/>
            <person name="Copeland A."/>
            <person name="Barry K.W."/>
            <person name="Cichocki N."/>
            <person name="Veneault-Fourrey C."/>
            <person name="LaButti K."/>
            <person name="Lindquist E.A."/>
            <person name="Lipzen A."/>
            <person name="Lundell T."/>
            <person name="Morin E."/>
            <person name="Murat C."/>
            <person name="Riley R."/>
            <person name="Ohm R."/>
            <person name="Sun H."/>
            <person name="Tunlid A."/>
            <person name="Henrissat B."/>
            <person name="Grigoriev I.V."/>
            <person name="Hibbett D.S."/>
            <person name="Martin F."/>
        </authorList>
    </citation>
    <scope>NUCLEOTIDE SEQUENCE [LARGE SCALE GENOMIC DNA]</scope>
    <source>
        <strain evidence="3">Foug A</strain>
    </source>
</reference>
<evidence type="ECO:0000256" key="1">
    <source>
        <dbReference type="SAM" id="MobiDB-lite"/>
    </source>
</evidence>